<name>A0ABW3KNG3_9FLAO</name>
<dbReference type="PANTHER" id="PTHR21666:SF289">
    <property type="entry name" value="L-ALA--D-GLU ENDOPEPTIDASE"/>
    <property type="match status" value="1"/>
</dbReference>
<protein>
    <submittedName>
        <fullName evidence="3">M23 family metallopeptidase</fullName>
        <ecNumber evidence="3">3.4.24.-</ecNumber>
    </submittedName>
</protein>
<evidence type="ECO:0000256" key="1">
    <source>
        <dbReference type="ARBA" id="ARBA00022729"/>
    </source>
</evidence>
<evidence type="ECO:0000313" key="4">
    <source>
        <dbReference type="Proteomes" id="UP001597086"/>
    </source>
</evidence>
<sequence length="571" mass="65776">MKQFLILVLISCSLYGQPHTATGEESEYPQDYFRHPLDIPLVLSGTFAELRSTHFHGGLDIKTQQREGLKVYAAAEGYISRIKISHYGYGKALYVTHPNGYTTVYGHLKKFSKRLEDYIKQCQYDKERFEVEVFPHSKELLIAPDEVIGYSGNTGGSGGPHLHFEIRDNLERPINPLLFGMEVKDSKRPYVKGVFAYPKDENATINGKNERVPLRLIPKSTGDYAVEKITAYGNIGFGITANDQQDLAPNNNGVSNIQTFFNGNKSLEIDFKRFSFDETKHIRRLVDYEYYIKHRTKIQKLFIEPNNPLSLYKDAYDQGYVRVEDSTASVYKVRVRDYHGNESWVVIPIDGKYEPLKKDNTLIDRSKQSLVYSNKNSTLTSGNFTVDFYKNTLYDDAYIDFKVNSDTLFLGEDKLPMQQNFYINYDLSNYKAEDQDKLYIARFYGNYKKPYYVSTSRKGNSLTAKTKALGTYALAMDTEPPVITPVNFTNKKWISNYRFLKLKIEDKLTGISKYRATVNGKWILMEYDYKTNSLVHDFNDNVVKDTKNELKIIVTDNVGNSSTFEATFFRK</sequence>
<dbReference type="GO" id="GO:0016787">
    <property type="term" value="F:hydrolase activity"/>
    <property type="evidence" value="ECO:0007669"/>
    <property type="project" value="UniProtKB-KW"/>
</dbReference>
<evidence type="ECO:0000313" key="3">
    <source>
        <dbReference type="EMBL" id="MFD1015335.1"/>
    </source>
</evidence>
<dbReference type="EMBL" id="JBHTKM010000017">
    <property type="protein sequence ID" value="MFD1015335.1"/>
    <property type="molecule type" value="Genomic_DNA"/>
</dbReference>
<feature type="domain" description="M23ase beta-sheet core" evidence="2">
    <location>
        <begin position="55"/>
        <end position="123"/>
    </location>
</feature>
<keyword evidence="3" id="KW-0378">Hydrolase</keyword>
<gene>
    <name evidence="3" type="ORF">ACFQ13_05315</name>
</gene>
<evidence type="ECO:0000259" key="2">
    <source>
        <dbReference type="Pfam" id="PF01551"/>
    </source>
</evidence>
<proteinExistence type="predicted"/>
<organism evidence="3 4">
    <name type="scientific">Winogradskyella rapida</name>
    <dbReference type="NCBI Taxonomy" id="549701"/>
    <lineage>
        <taxon>Bacteria</taxon>
        <taxon>Pseudomonadati</taxon>
        <taxon>Bacteroidota</taxon>
        <taxon>Flavobacteriia</taxon>
        <taxon>Flavobacteriales</taxon>
        <taxon>Flavobacteriaceae</taxon>
        <taxon>Winogradskyella</taxon>
    </lineage>
</organism>
<dbReference type="SUPFAM" id="SSF51261">
    <property type="entry name" value="Duplicated hybrid motif"/>
    <property type="match status" value="2"/>
</dbReference>
<dbReference type="PANTHER" id="PTHR21666">
    <property type="entry name" value="PEPTIDASE-RELATED"/>
    <property type="match status" value="1"/>
</dbReference>
<dbReference type="Pfam" id="PF01551">
    <property type="entry name" value="Peptidase_M23"/>
    <property type="match status" value="1"/>
</dbReference>
<dbReference type="CDD" id="cd12797">
    <property type="entry name" value="M23_peptidase"/>
    <property type="match status" value="1"/>
</dbReference>
<keyword evidence="4" id="KW-1185">Reference proteome</keyword>
<comment type="caution">
    <text evidence="3">The sequence shown here is derived from an EMBL/GenBank/DDBJ whole genome shotgun (WGS) entry which is preliminary data.</text>
</comment>
<accession>A0ABW3KNG3</accession>
<dbReference type="InterPro" id="IPR016047">
    <property type="entry name" value="M23ase_b-sheet_dom"/>
</dbReference>
<keyword evidence="1" id="KW-0732">Signal</keyword>
<dbReference type="Proteomes" id="UP001597086">
    <property type="component" value="Unassembled WGS sequence"/>
</dbReference>
<dbReference type="EC" id="3.4.24.-" evidence="3"/>
<dbReference type="InterPro" id="IPR050570">
    <property type="entry name" value="Cell_wall_metabolism_enzyme"/>
</dbReference>
<reference evidence="4" key="1">
    <citation type="journal article" date="2019" name="Int. J. Syst. Evol. Microbiol.">
        <title>The Global Catalogue of Microorganisms (GCM) 10K type strain sequencing project: providing services to taxonomists for standard genome sequencing and annotation.</title>
        <authorList>
            <consortium name="The Broad Institute Genomics Platform"/>
            <consortium name="The Broad Institute Genome Sequencing Center for Infectious Disease"/>
            <person name="Wu L."/>
            <person name="Ma J."/>
        </authorList>
    </citation>
    <scope>NUCLEOTIDE SEQUENCE [LARGE SCALE GENOMIC DNA]</scope>
    <source>
        <strain evidence="4">CCUG 56098</strain>
    </source>
</reference>
<dbReference type="RefSeq" id="WP_386114865.1">
    <property type="nucleotide sequence ID" value="NZ_JBHTKM010000017.1"/>
</dbReference>
<dbReference type="Gene3D" id="2.70.70.10">
    <property type="entry name" value="Glucose Permease (Domain IIA)"/>
    <property type="match status" value="1"/>
</dbReference>
<dbReference type="InterPro" id="IPR011055">
    <property type="entry name" value="Dup_hybrid_motif"/>
</dbReference>